<keyword evidence="2" id="KW-1185">Reference proteome</keyword>
<accession>A0A7X0RML1</accession>
<sequence length="175" mass="18117">MPIEIHIKGGNAAEAVQELADLAAHIPSLSKQLDVGQAPAAPVVSPAPSFPTAPAYPAQQAAYQAPEQGQVSYGQPQAPLAAVPVQPLVAPQTGVPVQQPPAQQPQGAVPVASAQEYTFDMLGVAATSLIDSDPNKQQLIVDCLRGQFGADSLMALPKEQYGAFATYLRSLGARV</sequence>
<dbReference type="Proteomes" id="UP000547209">
    <property type="component" value="Unassembled WGS sequence"/>
</dbReference>
<dbReference type="EMBL" id="JACJVP010000007">
    <property type="protein sequence ID" value="MBB6670250.1"/>
    <property type="molecule type" value="Genomic_DNA"/>
</dbReference>
<dbReference type="AlphaFoldDB" id="A0A7X0RML1"/>
<protein>
    <submittedName>
        <fullName evidence="1">Uncharacterized protein</fullName>
    </submittedName>
</protein>
<dbReference type="RefSeq" id="WP_185141692.1">
    <property type="nucleotide sequence ID" value="NZ_JACJVP010000007.1"/>
</dbReference>
<name>A0A7X0RML1_9BACL</name>
<gene>
    <name evidence="1" type="ORF">H7C19_06070</name>
</gene>
<reference evidence="1 2" key="1">
    <citation type="submission" date="2020-08" db="EMBL/GenBank/DDBJ databases">
        <title>Cohnella phylogeny.</title>
        <authorList>
            <person name="Dunlap C."/>
        </authorList>
    </citation>
    <scope>NUCLEOTIDE SEQUENCE [LARGE SCALE GENOMIC DNA]</scope>
    <source>
        <strain evidence="1 2">DSM 28246</strain>
    </source>
</reference>
<evidence type="ECO:0000313" key="2">
    <source>
        <dbReference type="Proteomes" id="UP000547209"/>
    </source>
</evidence>
<evidence type="ECO:0000313" key="1">
    <source>
        <dbReference type="EMBL" id="MBB6670250.1"/>
    </source>
</evidence>
<comment type="caution">
    <text evidence="1">The sequence shown here is derived from an EMBL/GenBank/DDBJ whole genome shotgun (WGS) entry which is preliminary data.</text>
</comment>
<proteinExistence type="predicted"/>
<organism evidence="1 2">
    <name type="scientific">Cohnella nanjingensis</name>
    <dbReference type="NCBI Taxonomy" id="1387779"/>
    <lineage>
        <taxon>Bacteria</taxon>
        <taxon>Bacillati</taxon>
        <taxon>Bacillota</taxon>
        <taxon>Bacilli</taxon>
        <taxon>Bacillales</taxon>
        <taxon>Paenibacillaceae</taxon>
        <taxon>Cohnella</taxon>
    </lineage>
</organism>